<protein>
    <recommendedName>
        <fullName evidence="4">Tetratricopeptide repeat protein</fullName>
    </recommendedName>
</protein>
<comment type="caution">
    <text evidence="2">The sequence shown here is derived from an EMBL/GenBank/DDBJ whole genome shotgun (WGS) entry which is preliminary data.</text>
</comment>
<dbReference type="SUPFAM" id="SSF48452">
    <property type="entry name" value="TPR-like"/>
    <property type="match status" value="1"/>
</dbReference>
<evidence type="ECO:0000256" key="1">
    <source>
        <dbReference type="SAM" id="Phobius"/>
    </source>
</evidence>
<dbReference type="InterPro" id="IPR011990">
    <property type="entry name" value="TPR-like_helical_dom_sf"/>
</dbReference>
<dbReference type="Gene3D" id="1.25.40.10">
    <property type="entry name" value="Tetratricopeptide repeat domain"/>
    <property type="match status" value="1"/>
</dbReference>
<feature type="transmembrane region" description="Helical" evidence="1">
    <location>
        <begin position="67"/>
        <end position="85"/>
    </location>
</feature>
<keyword evidence="1" id="KW-0812">Transmembrane</keyword>
<dbReference type="Proteomes" id="UP000315540">
    <property type="component" value="Unassembled WGS sequence"/>
</dbReference>
<proteinExistence type="predicted"/>
<keyword evidence="3" id="KW-1185">Reference proteome</keyword>
<evidence type="ECO:0000313" key="2">
    <source>
        <dbReference type="EMBL" id="TPN83007.1"/>
    </source>
</evidence>
<gene>
    <name evidence="2" type="ORF">FHK87_21525</name>
</gene>
<dbReference type="OrthoDB" id="1442626at2"/>
<accession>A0A504IWZ8</accession>
<keyword evidence="1" id="KW-0472">Membrane</keyword>
<keyword evidence="1" id="KW-1133">Transmembrane helix</keyword>
<sequence length="228" mass="26501">MKDNINNLLDPNISPEEEDKILEQFLAKKLDNDLKVRWQEMLREEHDIATHEPEPQKKSKSSTYIKMFLAAAACITLIVTLQVLYNAPVAPNTLAQNYLEEQEILHPGVSKGTITEDKTRVTAIQEFNAKKYVTAATYFQKLESPNEEDLYYHGLSLLLSKDYRGAIAQFNNSIKTNPKYEQEIRWYQSLAYVLSKKTKKAKQQLQQIKPTDWNYKKAQELLKEMNEE</sequence>
<dbReference type="EMBL" id="VFWZ01000008">
    <property type="protein sequence ID" value="TPN83007.1"/>
    <property type="molecule type" value="Genomic_DNA"/>
</dbReference>
<organism evidence="2 3">
    <name type="scientific">Aquimarina algicola</name>
    <dbReference type="NCBI Taxonomy" id="2589995"/>
    <lineage>
        <taxon>Bacteria</taxon>
        <taxon>Pseudomonadati</taxon>
        <taxon>Bacteroidota</taxon>
        <taxon>Flavobacteriia</taxon>
        <taxon>Flavobacteriales</taxon>
        <taxon>Flavobacteriaceae</taxon>
        <taxon>Aquimarina</taxon>
    </lineage>
</organism>
<dbReference type="RefSeq" id="WP_140596583.1">
    <property type="nucleotide sequence ID" value="NZ_VFWZ01000008.1"/>
</dbReference>
<dbReference type="AlphaFoldDB" id="A0A504IWZ8"/>
<evidence type="ECO:0000313" key="3">
    <source>
        <dbReference type="Proteomes" id="UP000315540"/>
    </source>
</evidence>
<evidence type="ECO:0008006" key="4">
    <source>
        <dbReference type="Google" id="ProtNLM"/>
    </source>
</evidence>
<reference evidence="2 3" key="1">
    <citation type="submission" date="2019-06" db="EMBL/GenBank/DDBJ databases">
        <authorList>
            <person name="Meng X."/>
        </authorList>
    </citation>
    <scope>NUCLEOTIDE SEQUENCE [LARGE SCALE GENOMIC DNA]</scope>
    <source>
        <strain evidence="2 3">M625</strain>
    </source>
</reference>
<name>A0A504IWZ8_9FLAO</name>